<evidence type="ECO:0000313" key="1">
    <source>
        <dbReference type="EMBL" id="CEA09660.1"/>
    </source>
</evidence>
<organism evidence="1">
    <name type="scientific">Arthrobacter saudimassiliensis</name>
    <dbReference type="NCBI Taxonomy" id="1461584"/>
    <lineage>
        <taxon>Bacteria</taxon>
        <taxon>Bacillati</taxon>
        <taxon>Actinomycetota</taxon>
        <taxon>Actinomycetes</taxon>
        <taxon>Micrococcales</taxon>
        <taxon>Micrococcaceae</taxon>
        <taxon>Arthrobacter</taxon>
    </lineage>
</organism>
<sequence>MPTGMLIRCDDSRVNWNGATTVTLPAGTEPDPLVRALEEKYRDSRFDIEVRDPAPAGHYDIQLRSPDGGESYLIGEGFDPNTIRIASGSECFPWPEGEYIGGEF</sequence>
<dbReference type="PATRIC" id="fig|1461584.3.peg.3008"/>
<name>A0A078MTK9_9MICC</name>
<protein>
    <submittedName>
        <fullName evidence="1">Uncharacterized protein</fullName>
    </submittedName>
</protein>
<accession>A0A078MTK9</accession>
<dbReference type="EMBL" id="LN483072">
    <property type="protein sequence ID" value="CEA09660.1"/>
    <property type="molecule type" value="Genomic_DNA"/>
</dbReference>
<gene>
    <name evidence="1" type="ORF">BN1051_03032</name>
</gene>
<dbReference type="AlphaFoldDB" id="A0A078MTK9"/>
<proteinExistence type="predicted"/>
<reference evidence="1" key="1">
    <citation type="submission" date="2014-07" db="EMBL/GenBank/DDBJ databases">
        <authorList>
            <person name="Urmite Genomes Urmite Genomes"/>
        </authorList>
    </citation>
    <scope>NUCLEOTIDE SEQUENCE</scope>
    <source>
        <strain evidence="1">11W110_air</strain>
    </source>
</reference>